<feature type="transmembrane region" description="Helical" evidence="11">
    <location>
        <begin position="300"/>
        <end position="318"/>
    </location>
</feature>
<dbReference type="PANTHER" id="PTHR32196">
    <property type="entry name" value="ABC TRANSPORTER PERMEASE PROTEIN YPHD-RELATED-RELATED"/>
    <property type="match status" value="1"/>
</dbReference>
<dbReference type="InterPro" id="IPR001851">
    <property type="entry name" value="ABC_transp_permease"/>
</dbReference>
<reference evidence="12" key="1">
    <citation type="journal article" date="2021" name="Microorganisms">
        <title>Acidisoma silvae sp. nov. and Acidisomacellulosilytica sp. nov., Two Acidophilic Bacteria Isolated from Decaying Wood, Hydrolyzing Cellulose and Producing Poly-3-hydroxybutyrate.</title>
        <authorList>
            <person name="Mieszkin S."/>
            <person name="Pouder E."/>
            <person name="Uroz S."/>
            <person name="Simon-Colin C."/>
            <person name="Alain K."/>
        </authorList>
    </citation>
    <scope>NUCLEOTIDE SEQUENCE</scope>
    <source>
        <strain evidence="12">HW T2.11</strain>
    </source>
</reference>
<evidence type="ECO:0000313" key="12">
    <source>
        <dbReference type="EMBL" id="MCB8875198.1"/>
    </source>
</evidence>
<gene>
    <name evidence="12" type="ORF">ASILVAE211_08410</name>
</gene>
<keyword evidence="8 11" id="KW-0472">Membrane</keyword>
<dbReference type="Pfam" id="PF02653">
    <property type="entry name" value="BPD_transp_2"/>
    <property type="match status" value="1"/>
</dbReference>
<feature type="transmembrane region" description="Helical" evidence="11">
    <location>
        <begin position="56"/>
        <end position="73"/>
    </location>
</feature>
<reference evidence="12" key="2">
    <citation type="submission" date="2021-01" db="EMBL/GenBank/DDBJ databases">
        <authorList>
            <person name="Mieszkin S."/>
            <person name="Pouder E."/>
            <person name="Alain K."/>
        </authorList>
    </citation>
    <scope>NUCLEOTIDE SEQUENCE</scope>
    <source>
        <strain evidence="12">HW T2.11</strain>
    </source>
</reference>
<evidence type="ECO:0000256" key="1">
    <source>
        <dbReference type="ARBA" id="ARBA00004651"/>
    </source>
</evidence>
<keyword evidence="13" id="KW-1185">Reference proteome</keyword>
<dbReference type="Proteomes" id="UP000708298">
    <property type="component" value="Unassembled WGS sequence"/>
</dbReference>
<proteinExistence type="predicted"/>
<keyword evidence="3" id="KW-1003">Cell membrane</keyword>
<evidence type="ECO:0000256" key="2">
    <source>
        <dbReference type="ARBA" id="ARBA00022448"/>
    </source>
</evidence>
<evidence type="ECO:0000256" key="3">
    <source>
        <dbReference type="ARBA" id="ARBA00022475"/>
    </source>
</evidence>
<evidence type="ECO:0000256" key="7">
    <source>
        <dbReference type="ARBA" id="ARBA00022989"/>
    </source>
</evidence>
<evidence type="ECO:0000256" key="5">
    <source>
        <dbReference type="ARBA" id="ARBA00022597"/>
    </source>
</evidence>
<feature type="transmembrane region" description="Helical" evidence="11">
    <location>
        <begin position="325"/>
        <end position="341"/>
    </location>
</feature>
<keyword evidence="4" id="KW-0997">Cell inner membrane</keyword>
<feature type="transmembrane region" description="Helical" evidence="11">
    <location>
        <begin position="164"/>
        <end position="186"/>
    </location>
</feature>
<dbReference type="PANTHER" id="PTHR32196:SF32">
    <property type="entry name" value="XYLOSE TRANSPORT SYSTEM PERMEASE PROTEIN XYLH"/>
    <property type="match status" value="1"/>
</dbReference>
<evidence type="ECO:0000256" key="9">
    <source>
        <dbReference type="ARBA" id="ARBA00035611"/>
    </source>
</evidence>
<dbReference type="AlphaFoldDB" id="A0A963YRU5"/>
<evidence type="ECO:0000256" key="10">
    <source>
        <dbReference type="ARBA" id="ARBA00035686"/>
    </source>
</evidence>
<accession>A0A963YRU5</accession>
<dbReference type="EMBL" id="JAESVB010000003">
    <property type="protein sequence ID" value="MCB8875198.1"/>
    <property type="molecule type" value="Genomic_DNA"/>
</dbReference>
<feature type="transmembrane region" description="Helical" evidence="11">
    <location>
        <begin position="134"/>
        <end position="157"/>
    </location>
</feature>
<dbReference type="GO" id="GO:0022857">
    <property type="term" value="F:transmembrane transporter activity"/>
    <property type="evidence" value="ECO:0007669"/>
    <property type="project" value="InterPro"/>
</dbReference>
<comment type="subcellular location">
    <subcellularLocation>
        <location evidence="1">Cell membrane</location>
        <topology evidence="1">Multi-pass membrane protein</topology>
    </subcellularLocation>
</comment>
<feature type="transmembrane region" description="Helical" evidence="11">
    <location>
        <begin position="347"/>
        <end position="366"/>
    </location>
</feature>
<feature type="transmembrane region" description="Helical" evidence="11">
    <location>
        <begin position="110"/>
        <end position="128"/>
    </location>
</feature>
<dbReference type="GO" id="GO:0005886">
    <property type="term" value="C:plasma membrane"/>
    <property type="evidence" value="ECO:0007669"/>
    <property type="project" value="UniProtKB-SubCell"/>
</dbReference>
<keyword evidence="7 11" id="KW-1133">Transmembrane helix</keyword>
<keyword evidence="6 11" id="KW-0812">Transmembrane</keyword>
<dbReference type="CDD" id="cd06579">
    <property type="entry name" value="TM_PBP1_transp_AraH_like"/>
    <property type="match status" value="1"/>
</dbReference>
<feature type="transmembrane region" description="Helical" evidence="11">
    <location>
        <begin position="85"/>
        <end position="103"/>
    </location>
</feature>
<evidence type="ECO:0000256" key="8">
    <source>
        <dbReference type="ARBA" id="ARBA00023136"/>
    </source>
</evidence>
<protein>
    <recommendedName>
        <fullName evidence="10">Xylose transport system permease protein XylH</fullName>
    </recommendedName>
</protein>
<keyword evidence="5" id="KW-0762">Sugar transport</keyword>
<evidence type="ECO:0000256" key="4">
    <source>
        <dbReference type="ARBA" id="ARBA00022519"/>
    </source>
</evidence>
<name>A0A963YRU5_9PROT</name>
<evidence type="ECO:0000256" key="6">
    <source>
        <dbReference type="ARBA" id="ARBA00022692"/>
    </source>
</evidence>
<organism evidence="12 13">
    <name type="scientific">Acidisoma silvae</name>
    <dbReference type="NCBI Taxonomy" id="2802396"/>
    <lineage>
        <taxon>Bacteria</taxon>
        <taxon>Pseudomonadati</taxon>
        <taxon>Pseudomonadota</taxon>
        <taxon>Alphaproteobacteria</taxon>
        <taxon>Acetobacterales</taxon>
        <taxon>Acidocellaceae</taxon>
        <taxon>Acidisoma</taxon>
    </lineage>
</organism>
<comment type="function">
    <text evidence="9">Part of the binding-protein-dependent transport system for D-xylose. Probably responsible for the translocation of the substrate across the membrane.</text>
</comment>
<keyword evidence="2" id="KW-0813">Transport</keyword>
<feature type="transmembrane region" description="Helical" evidence="11">
    <location>
        <begin position="206"/>
        <end position="237"/>
    </location>
</feature>
<comment type="caution">
    <text evidence="12">The sequence shown here is derived from an EMBL/GenBank/DDBJ whole genome shotgun (WGS) entry which is preliminary data.</text>
</comment>
<feature type="transmembrane region" description="Helical" evidence="11">
    <location>
        <begin position="267"/>
        <end position="288"/>
    </location>
</feature>
<evidence type="ECO:0000256" key="11">
    <source>
        <dbReference type="SAM" id="Phobius"/>
    </source>
</evidence>
<sequence length="375" mass="40335">MGLDRRWQTVRRKVSVGDGREEDQVNAITESVETRVARRQVQQTPLWKRILKRPEVGALGGVILVFVFFYVMAPPFRQLSALSTVLYQASILGIPAVAVALLMIGGEFDLSAGVAVVSSSLAASMFATEVTGNLWIGMLLALVLSLGIGALNGYLLVRTKLHSFLVTLSTFLMLQGLNIAITKLVTGNVATADISGMDGFDLGQRIFASSFHVFGTSVSIAIVYWLIFAAIATWVLLRTRIGNWIFAVGGQGDSARAVGIPVKRVKIGLFMVVGFSCWFTGMHMLFAYDTVQSGAGIGNELLYIASAVVGGCLLTGGYGSAAGSALGAFIFGMTTEGVIYADWDPDWFMFFVGAMLLLATVFNGWLRIRALSRSK</sequence>
<evidence type="ECO:0000313" key="13">
    <source>
        <dbReference type="Proteomes" id="UP000708298"/>
    </source>
</evidence>